<protein>
    <submittedName>
        <fullName evidence="1">Winged helix DNA-binding domain-containing protein</fullName>
    </submittedName>
</protein>
<proteinExistence type="predicted"/>
<keyword evidence="1" id="KW-0238">DNA-binding</keyword>
<organism evidence="1 2">
    <name type="scientific">Pseudonocardia hispaniensis</name>
    <dbReference type="NCBI Taxonomy" id="904933"/>
    <lineage>
        <taxon>Bacteria</taxon>
        <taxon>Bacillati</taxon>
        <taxon>Actinomycetota</taxon>
        <taxon>Actinomycetes</taxon>
        <taxon>Pseudonocardiales</taxon>
        <taxon>Pseudonocardiaceae</taxon>
        <taxon>Pseudonocardia</taxon>
    </lineage>
</organism>
<accession>A0ABW1IX18</accession>
<dbReference type="RefSeq" id="WP_379582161.1">
    <property type="nucleotide sequence ID" value="NZ_JBHSQW010000005.1"/>
</dbReference>
<gene>
    <name evidence="1" type="ORF">ACFQE5_02180</name>
</gene>
<dbReference type="EMBL" id="JBHSQW010000005">
    <property type="protein sequence ID" value="MFC5993014.1"/>
    <property type="molecule type" value="Genomic_DNA"/>
</dbReference>
<comment type="caution">
    <text evidence="1">The sequence shown here is derived from an EMBL/GenBank/DDBJ whole genome shotgun (WGS) entry which is preliminary data.</text>
</comment>
<reference evidence="2" key="1">
    <citation type="journal article" date="2019" name="Int. J. Syst. Evol. Microbiol.">
        <title>The Global Catalogue of Microorganisms (GCM) 10K type strain sequencing project: providing services to taxonomists for standard genome sequencing and annotation.</title>
        <authorList>
            <consortium name="The Broad Institute Genomics Platform"/>
            <consortium name="The Broad Institute Genome Sequencing Center for Infectious Disease"/>
            <person name="Wu L."/>
            <person name="Ma J."/>
        </authorList>
    </citation>
    <scope>NUCLEOTIDE SEQUENCE [LARGE SCALE GENOMIC DNA]</scope>
    <source>
        <strain evidence="2">CCM 8391</strain>
    </source>
</reference>
<dbReference type="GO" id="GO:0003677">
    <property type="term" value="F:DNA binding"/>
    <property type="evidence" value="ECO:0007669"/>
    <property type="project" value="UniProtKB-KW"/>
</dbReference>
<dbReference type="PANTHER" id="PTHR38479:SF2">
    <property type="entry name" value="WINGED HELIX DNA-BINDING DOMAIN-CONTAINING PROTEIN"/>
    <property type="match status" value="1"/>
</dbReference>
<evidence type="ECO:0000313" key="2">
    <source>
        <dbReference type="Proteomes" id="UP001596302"/>
    </source>
</evidence>
<keyword evidence="2" id="KW-1185">Reference proteome</keyword>
<dbReference type="InterPro" id="IPR009351">
    <property type="entry name" value="AlkZ-like"/>
</dbReference>
<dbReference type="Proteomes" id="UP001596302">
    <property type="component" value="Unassembled WGS sequence"/>
</dbReference>
<dbReference type="PANTHER" id="PTHR38479">
    <property type="entry name" value="LMO0824 PROTEIN"/>
    <property type="match status" value="1"/>
</dbReference>
<name>A0ABW1IX18_9PSEU</name>
<sequence length="398" mass="42886">MRTFDVAERRARLARRHRLAPGERAPDVVSAADSVVCLHATDPATVYLSAWARVDGLVTAEVDKALYTDRSLVKHLCMRRTLFVLNTDLLGVVQAAAGERVAGQQRRRLIKEVEAAGLYADGAAWLAEASAATLDALDALGEASSTELRAAVPLLAGSTSYAPDKPYGGENPIGPRVLTTLSAAGKVLRGTNQGSWNVSRPRWVTTRRWLGHEPRLPTEAQARAELVRRWLYAFGPATVTDITWWLGSTLGATRAALADIGAVEVDLHGAPGVALADDLDAVAPVEPWAALLPGLDPTTMGWSERAWYLGPHRSRLFDRNGNGGATAWWDGRIVGGWNQTPTGEIYLQLLEDVGSEGLAALEAEAARLTEWLGGLRVAARFPSPLWTSSRARRTARPG</sequence>
<evidence type="ECO:0000313" key="1">
    <source>
        <dbReference type="EMBL" id="MFC5993014.1"/>
    </source>
</evidence>
<dbReference type="Pfam" id="PF06224">
    <property type="entry name" value="AlkZ-like"/>
    <property type="match status" value="1"/>
</dbReference>